<evidence type="ECO:0000256" key="7">
    <source>
        <dbReference type="ARBA" id="ARBA00022771"/>
    </source>
</evidence>
<feature type="compositionally biased region" description="Polar residues" evidence="12">
    <location>
        <begin position="175"/>
        <end position="189"/>
    </location>
</feature>
<evidence type="ECO:0000259" key="14">
    <source>
        <dbReference type="PROSITE" id="PS50157"/>
    </source>
</evidence>
<evidence type="ECO:0000256" key="8">
    <source>
        <dbReference type="ARBA" id="ARBA00022833"/>
    </source>
</evidence>
<dbReference type="EMBL" id="JARKIK010000030">
    <property type="protein sequence ID" value="KAK8741843.1"/>
    <property type="molecule type" value="Genomic_DNA"/>
</dbReference>
<dbReference type="Pfam" id="PF00096">
    <property type="entry name" value="zf-C2H2"/>
    <property type="match status" value="2"/>
</dbReference>
<proteinExistence type="inferred from homology"/>
<evidence type="ECO:0000259" key="13">
    <source>
        <dbReference type="PROSITE" id="PS50097"/>
    </source>
</evidence>
<evidence type="ECO:0000256" key="6">
    <source>
        <dbReference type="ARBA" id="ARBA00022737"/>
    </source>
</evidence>
<keyword evidence="9" id="KW-0238">DNA-binding</keyword>
<dbReference type="PROSITE" id="PS00028">
    <property type="entry name" value="ZINC_FINGER_C2H2_1"/>
    <property type="match status" value="1"/>
</dbReference>
<keyword evidence="16" id="KW-1185">Reference proteome</keyword>
<dbReference type="GO" id="GO:0003677">
    <property type="term" value="F:DNA binding"/>
    <property type="evidence" value="ECO:0007669"/>
    <property type="project" value="UniProtKB-KW"/>
</dbReference>
<dbReference type="InterPro" id="IPR051095">
    <property type="entry name" value="Dros_DevTransReg"/>
</dbReference>
<keyword evidence="5" id="KW-0479">Metal-binding</keyword>
<dbReference type="GO" id="GO:0003006">
    <property type="term" value="P:developmental process involved in reproduction"/>
    <property type="evidence" value="ECO:0007669"/>
    <property type="project" value="UniProtKB-ARBA"/>
</dbReference>
<comment type="function">
    <text evidence="1">Gap class segmentation protein that controls development of head structures.</text>
</comment>
<evidence type="ECO:0000256" key="5">
    <source>
        <dbReference type="ARBA" id="ARBA00022723"/>
    </source>
</evidence>
<dbReference type="PANTHER" id="PTHR23110">
    <property type="entry name" value="BTB DOMAIN TRANSCRIPTION FACTOR"/>
    <property type="match status" value="1"/>
</dbReference>
<evidence type="ECO:0000256" key="9">
    <source>
        <dbReference type="ARBA" id="ARBA00023125"/>
    </source>
</evidence>
<evidence type="ECO:0000256" key="10">
    <source>
        <dbReference type="ARBA" id="ARBA00023242"/>
    </source>
</evidence>
<evidence type="ECO:0000256" key="11">
    <source>
        <dbReference type="PROSITE-ProRule" id="PRU00042"/>
    </source>
</evidence>
<dbReference type="PROSITE" id="PS50157">
    <property type="entry name" value="ZINC_FINGER_C2H2_2"/>
    <property type="match status" value="1"/>
</dbReference>
<evidence type="ECO:0000313" key="15">
    <source>
        <dbReference type="EMBL" id="KAK8741843.1"/>
    </source>
</evidence>
<dbReference type="InterPro" id="IPR036236">
    <property type="entry name" value="Znf_C2H2_sf"/>
</dbReference>
<dbReference type="AlphaFoldDB" id="A0AAW0XPH6"/>
<dbReference type="SMART" id="SM00355">
    <property type="entry name" value="ZnF_C2H2"/>
    <property type="match status" value="2"/>
</dbReference>
<keyword evidence="6" id="KW-0677">Repeat</keyword>
<dbReference type="GO" id="GO:0048513">
    <property type="term" value="P:animal organ development"/>
    <property type="evidence" value="ECO:0007669"/>
    <property type="project" value="UniProtKB-ARBA"/>
</dbReference>
<dbReference type="Gene3D" id="3.30.710.10">
    <property type="entry name" value="Potassium Channel Kv1.1, Chain A"/>
    <property type="match status" value="1"/>
</dbReference>
<dbReference type="Pfam" id="PF00651">
    <property type="entry name" value="BTB"/>
    <property type="match status" value="1"/>
</dbReference>
<evidence type="ECO:0000256" key="3">
    <source>
        <dbReference type="ARBA" id="ARBA00007746"/>
    </source>
</evidence>
<evidence type="ECO:0000256" key="1">
    <source>
        <dbReference type="ARBA" id="ARBA00003983"/>
    </source>
</evidence>
<accession>A0AAW0XPH6</accession>
<dbReference type="InterPro" id="IPR011333">
    <property type="entry name" value="SKP1/BTB/POZ_sf"/>
</dbReference>
<keyword evidence="10" id="KW-0539">Nucleus</keyword>
<dbReference type="SMART" id="SM00225">
    <property type="entry name" value="BTB"/>
    <property type="match status" value="1"/>
</dbReference>
<comment type="similarity">
    <text evidence="3">Belongs to the hunchback C2H2-type zinc-finger protein family.</text>
</comment>
<dbReference type="GO" id="GO:0006357">
    <property type="term" value="P:regulation of transcription by RNA polymerase II"/>
    <property type="evidence" value="ECO:0007669"/>
    <property type="project" value="TreeGrafter"/>
</dbReference>
<reference evidence="15 16" key="1">
    <citation type="journal article" date="2024" name="BMC Genomics">
        <title>Genome assembly of redclaw crayfish (Cherax quadricarinatus) provides insights into its immune adaptation and hypoxia tolerance.</title>
        <authorList>
            <person name="Liu Z."/>
            <person name="Zheng J."/>
            <person name="Li H."/>
            <person name="Fang K."/>
            <person name="Wang S."/>
            <person name="He J."/>
            <person name="Zhou D."/>
            <person name="Weng S."/>
            <person name="Chi M."/>
            <person name="Gu Z."/>
            <person name="He J."/>
            <person name="Li F."/>
            <person name="Wang M."/>
        </authorList>
    </citation>
    <scope>NUCLEOTIDE SEQUENCE [LARGE SCALE GENOMIC DNA]</scope>
    <source>
        <strain evidence="15">ZL_2023a</strain>
    </source>
</reference>
<dbReference type="FunFam" id="3.30.160.60:FF:000123">
    <property type="entry name" value="transcriptional repressor CTCF isoform X1"/>
    <property type="match status" value="1"/>
</dbReference>
<feature type="domain" description="C2H2-type" evidence="14">
    <location>
        <begin position="330"/>
        <end position="357"/>
    </location>
</feature>
<comment type="subcellular location">
    <subcellularLocation>
        <location evidence="2">Nucleus</location>
    </subcellularLocation>
</comment>
<keyword evidence="8" id="KW-0862">Zinc</keyword>
<comment type="caution">
    <text evidence="15">The sequence shown here is derived from an EMBL/GenBank/DDBJ whole genome shotgun (WGS) entry which is preliminary data.</text>
</comment>
<organism evidence="15 16">
    <name type="scientific">Cherax quadricarinatus</name>
    <name type="common">Australian red claw crayfish</name>
    <dbReference type="NCBI Taxonomy" id="27406"/>
    <lineage>
        <taxon>Eukaryota</taxon>
        <taxon>Metazoa</taxon>
        <taxon>Ecdysozoa</taxon>
        <taxon>Arthropoda</taxon>
        <taxon>Crustacea</taxon>
        <taxon>Multicrustacea</taxon>
        <taxon>Malacostraca</taxon>
        <taxon>Eumalacostraca</taxon>
        <taxon>Eucarida</taxon>
        <taxon>Decapoda</taxon>
        <taxon>Pleocyemata</taxon>
        <taxon>Astacidea</taxon>
        <taxon>Parastacoidea</taxon>
        <taxon>Parastacidae</taxon>
        <taxon>Cherax</taxon>
    </lineage>
</organism>
<feature type="compositionally biased region" description="Basic and acidic residues" evidence="12">
    <location>
        <begin position="120"/>
        <end position="137"/>
    </location>
</feature>
<dbReference type="GO" id="GO:0005634">
    <property type="term" value="C:nucleus"/>
    <property type="evidence" value="ECO:0007669"/>
    <property type="project" value="UniProtKB-SubCell"/>
</dbReference>
<gene>
    <name evidence="15" type="ORF">OTU49_002423</name>
</gene>
<keyword evidence="7 11" id="KW-0863">Zinc-finger</keyword>
<evidence type="ECO:0000256" key="4">
    <source>
        <dbReference type="ARBA" id="ARBA00013638"/>
    </source>
</evidence>
<dbReference type="Proteomes" id="UP001445076">
    <property type="component" value="Unassembled WGS sequence"/>
</dbReference>
<dbReference type="SUPFAM" id="SSF57667">
    <property type="entry name" value="beta-beta-alpha zinc fingers"/>
    <property type="match status" value="1"/>
</dbReference>
<dbReference type="InterPro" id="IPR013087">
    <property type="entry name" value="Znf_C2H2_type"/>
</dbReference>
<evidence type="ECO:0000256" key="12">
    <source>
        <dbReference type="SAM" id="MobiDB-lite"/>
    </source>
</evidence>
<dbReference type="GO" id="GO:0008270">
    <property type="term" value="F:zinc ion binding"/>
    <property type="evidence" value="ECO:0007669"/>
    <property type="project" value="UniProtKB-KW"/>
</dbReference>
<dbReference type="PANTHER" id="PTHR23110:SF98">
    <property type="entry name" value="PRE-LOLA-G, ISOFORM C-RELATED"/>
    <property type="match status" value="1"/>
</dbReference>
<feature type="region of interest" description="Disordered" evidence="12">
    <location>
        <begin position="119"/>
        <end position="294"/>
    </location>
</feature>
<dbReference type="CDD" id="cd18315">
    <property type="entry name" value="BTB_POZ_BAB-like"/>
    <property type="match status" value="1"/>
</dbReference>
<feature type="compositionally biased region" description="Polar residues" evidence="12">
    <location>
        <begin position="147"/>
        <end position="160"/>
    </location>
</feature>
<dbReference type="InterPro" id="IPR000210">
    <property type="entry name" value="BTB/POZ_dom"/>
</dbReference>
<dbReference type="GO" id="GO:0048666">
    <property type="term" value="P:neuron development"/>
    <property type="evidence" value="ECO:0007669"/>
    <property type="project" value="UniProtKB-ARBA"/>
</dbReference>
<evidence type="ECO:0000256" key="2">
    <source>
        <dbReference type="ARBA" id="ARBA00004123"/>
    </source>
</evidence>
<dbReference type="Gene3D" id="3.30.160.60">
    <property type="entry name" value="Classic Zinc Finger"/>
    <property type="match status" value="2"/>
</dbReference>
<sequence>MEDGLLSLKWNNHKITFFEILRVLREKANYTDATIAVEGKFYPVHKLVMSTCSEYFSEIFERTPCKSPVIVLKDVRSQDMDALLDYMYLGEVNVNQNDLASLLKTAECLRIKGLAVPDEDPTKFRKGQSDDRRESPPPKRRRHEDSSSQPLSQRPVSPTISASSKTTPPSRTPPLQHQTSSLPVSQSQDSVHDSIVDPPPMVKVEMEEADDPDDGYSRRDNSYDGGSVNEGDGDFGTELSKSEHDPDNYGSGSFPGPSIQPGGDLPWDEGDSSSFPPEGFSGDLPAGQQPQGGVLAGPMVGVDMDAPHTSQPDTNFLRYKAQDHLGRTLYGCRVCAKTFFYAGDWRKHIRTHTGEKPYQCPVCFYRAAQRTNLKRHILRKHQTRSLPTVPP</sequence>
<dbReference type="SUPFAM" id="SSF54695">
    <property type="entry name" value="POZ domain"/>
    <property type="match status" value="1"/>
</dbReference>
<feature type="domain" description="BTB" evidence="13">
    <location>
        <begin position="31"/>
        <end position="96"/>
    </location>
</feature>
<name>A0AAW0XPH6_CHEQU</name>
<protein>
    <recommendedName>
        <fullName evidence="4">Protein hunchback</fullName>
    </recommendedName>
</protein>
<evidence type="ECO:0000313" key="16">
    <source>
        <dbReference type="Proteomes" id="UP001445076"/>
    </source>
</evidence>
<dbReference type="PROSITE" id="PS50097">
    <property type="entry name" value="BTB"/>
    <property type="match status" value="1"/>
</dbReference>